<evidence type="ECO:0000259" key="2">
    <source>
        <dbReference type="Pfam" id="PF03771"/>
    </source>
</evidence>
<protein>
    <submittedName>
        <fullName evidence="3">DUF317 domain-containing protein</fullName>
    </submittedName>
</protein>
<dbReference type="Pfam" id="PF03771">
    <property type="entry name" value="SPDY"/>
    <property type="match status" value="2"/>
</dbReference>
<sequence>MKKQQWTGWGPSADQPEQHYLIEPRHLGGSGDPRYIAEYLRASGWSDHTRSGGPYVFESPDRTVRSGYDPTTMAGGWTVSGQAVGEHQAAWHATFTMAVPVEIVAGLTDSLTKPRSAHAPNVWAPLEEHGWETERGQHFTAVSPDRNSWVQYHQNEPGQAHWWAGARTEYGRAWDAVFTSTTPLHLVQGFSAALADPTPVMRPRGHVPATKWIKATSVSVRPSELGAWQQARITAARAASWARNSWAAARPRQHTPTPTAGPPAAAGARGRR</sequence>
<dbReference type="EMBL" id="JAINUL010000001">
    <property type="protein sequence ID" value="MCC0094705.1"/>
    <property type="molecule type" value="Genomic_DNA"/>
</dbReference>
<feature type="domain" description="DUF317" evidence="2">
    <location>
        <begin position="143"/>
        <end position="200"/>
    </location>
</feature>
<evidence type="ECO:0000313" key="4">
    <source>
        <dbReference type="Proteomes" id="UP001520654"/>
    </source>
</evidence>
<feature type="region of interest" description="Disordered" evidence="1">
    <location>
        <begin position="244"/>
        <end position="272"/>
    </location>
</feature>
<dbReference type="Proteomes" id="UP001520654">
    <property type="component" value="Unassembled WGS sequence"/>
</dbReference>
<dbReference type="RefSeq" id="WP_229335270.1">
    <property type="nucleotide sequence ID" value="NZ_JAINUL010000001.1"/>
</dbReference>
<evidence type="ECO:0000313" key="3">
    <source>
        <dbReference type="EMBL" id="MCC0094705.1"/>
    </source>
</evidence>
<feature type="domain" description="DUF317" evidence="2">
    <location>
        <begin position="58"/>
        <end position="116"/>
    </location>
</feature>
<accession>A0ABS8E0U8</accession>
<reference evidence="3 4" key="1">
    <citation type="submission" date="2021-08" db="EMBL/GenBank/DDBJ databases">
        <title>Genomic Architecture of Streptomyces flavotricini NGL1 and Streptomyces erythrochromogenes HMS4 With Differential Plant Beneficial attributes and laccase production capabilities.</title>
        <authorList>
            <person name="Salwan R."/>
            <person name="Kaur R."/>
            <person name="Sharma V."/>
        </authorList>
    </citation>
    <scope>NUCLEOTIDE SEQUENCE [LARGE SCALE GENOMIC DNA]</scope>
    <source>
        <strain evidence="3 4">NGL1</strain>
    </source>
</reference>
<dbReference type="InterPro" id="IPR005523">
    <property type="entry name" value="DUF317_SPDY"/>
</dbReference>
<organism evidence="3 4">
    <name type="scientific">Streptomyces flavotricini</name>
    <dbReference type="NCBI Taxonomy" id="66888"/>
    <lineage>
        <taxon>Bacteria</taxon>
        <taxon>Bacillati</taxon>
        <taxon>Actinomycetota</taxon>
        <taxon>Actinomycetes</taxon>
        <taxon>Kitasatosporales</taxon>
        <taxon>Streptomycetaceae</taxon>
        <taxon>Streptomyces</taxon>
    </lineage>
</organism>
<name>A0ABS8E0U8_9ACTN</name>
<comment type="caution">
    <text evidence="3">The sequence shown here is derived from an EMBL/GenBank/DDBJ whole genome shotgun (WGS) entry which is preliminary data.</text>
</comment>
<evidence type="ECO:0000256" key="1">
    <source>
        <dbReference type="SAM" id="MobiDB-lite"/>
    </source>
</evidence>
<keyword evidence="4" id="KW-1185">Reference proteome</keyword>
<proteinExistence type="predicted"/>
<gene>
    <name evidence="3" type="ORF">K7B10_07885</name>
</gene>